<evidence type="ECO:0000313" key="1">
    <source>
        <dbReference type="EMBL" id="BAT75156.1"/>
    </source>
</evidence>
<name>A0A0S3R3B6_PHAAN</name>
<protein>
    <recommendedName>
        <fullName evidence="3">Retrotransposon gag domain-containing protein</fullName>
    </recommendedName>
</protein>
<proteinExistence type="predicted"/>
<sequence length="148" mass="16923">MVNNLHSFSIAKDMWNYLKRVFNQDHSAKRFQLELDIANYSQANFSVQEYYFGFLNLWVEHSAILHAVVPGTSLVVVQEVYEVIKQDQFHMKLRPKFEAVCAALLNQNPLHSLEVCVGEHLWEERLLTQAALSCDSSVLEAIVVANTA</sequence>
<dbReference type="OrthoDB" id="1706811at2759"/>
<dbReference type="AlphaFoldDB" id="A0A0S3R3B6"/>
<keyword evidence="2" id="KW-1185">Reference proteome</keyword>
<dbReference type="EMBL" id="AP015034">
    <property type="protein sequence ID" value="BAT75156.1"/>
    <property type="molecule type" value="Genomic_DNA"/>
</dbReference>
<organism evidence="1 2">
    <name type="scientific">Vigna angularis var. angularis</name>
    <dbReference type="NCBI Taxonomy" id="157739"/>
    <lineage>
        <taxon>Eukaryota</taxon>
        <taxon>Viridiplantae</taxon>
        <taxon>Streptophyta</taxon>
        <taxon>Embryophyta</taxon>
        <taxon>Tracheophyta</taxon>
        <taxon>Spermatophyta</taxon>
        <taxon>Magnoliopsida</taxon>
        <taxon>eudicotyledons</taxon>
        <taxon>Gunneridae</taxon>
        <taxon>Pentapetalae</taxon>
        <taxon>rosids</taxon>
        <taxon>fabids</taxon>
        <taxon>Fabales</taxon>
        <taxon>Fabaceae</taxon>
        <taxon>Papilionoideae</taxon>
        <taxon>50 kb inversion clade</taxon>
        <taxon>NPAAA clade</taxon>
        <taxon>indigoferoid/millettioid clade</taxon>
        <taxon>Phaseoleae</taxon>
        <taxon>Vigna</taxon>
    </lineage>
</organism>
<reference evidence="1 2" key="1">
    <citation type="journal article" date="2015" name="Sci. Rep.">
        <title>The power of single molecule real-time sequencing technology in the de novo assembly of a eukaryotic genome.</title>
        <authorList>
            <person name="Sakai H."/>
            <person name="Naito K."/>
            <person name="Ogiso-Tanaka E."/>
            <person name="Takahashi Y."/>
            <person name="Iseki K."/>
            <person name="Muto C."/>
            <person name="Satou K."/>
            <person name="Teruya K."/>
            <person name="Shiroma A."/>
            <person name="Shimoji M."/>
            <person name="Hirano T."/>
            <person name="Itoh T."/>
            <person name="Kaga A."/>
            <person name="Tomooka N."/>
        </authorList>
    </citation>
    <scope>NUCLEOTIDE SEQUENCE [LARGE SCALE GENOMIC DNA]</scope>
    <source>
        <strain evidence="2">cv. Shumari</strain>
    </source>
</reference>
<gene>
    <name evidence="1" type="primary">Vigan.01G297200</name>
    <name evidence="1" type="ORF">VIGAN_01297200</name>
</gene>
<evidence type="ECO:0000313" key="2">
    <source>
        <dbReference type="Proteomes" id="UP000291084"/>
    </source>
</evidence>
<evidence type="ECO:0008006" key="3">
    <source>
        <dbReference type="Google" id="ProtNLM"/>
    </source>
</evidence>
<accession>A0A0S3R3B6</accession>
<dbReference type="Proteomes" id="UP000291084">
    <property type="component" value="Chromosome 1"/>
</dbReference>